<protein>
    <recommendedName>
        <fullName evidence="2">Cas12f1-like TNB domain-containing protein</fullName>
    </recommendedName>
</protein>
<organism evidence="3">
    <name type="scientific">Ignisphaera aggregans</name>
    <dbReference type="NCBI Taxonomy" id="334771"/>
    <lineage>
        <taxon>Archaea</taxon>
        <taxon>Thermoproteota</taxon>
        <taxon>Thermoprotei</taxon>
        <taxon>Desulfurococcales</taxon>
        <taxon>Desulfurococcaceae</taxon>
        <taxon>Ignisphaera</taxon>
    </lineage>
</organism>
<evidence type="ECO:0000256" key="1">
    <source>
        <dbReference type="ARBA" id="ARBA00023125"/>
    </source>
</evidence>
<keyword evidence="1" id="KW-0238">DNA-binding</keyword>
<dbReference type="GO" id="GO:0003677">
    <property type="term" value="F:DNA binding"/>
    <property type="evidence" value="ECO:0007669"/>
    <property type="project" value="UniProtKB-KW"/>
</dbReference>
<evidence type="ECO:0000259" key="2">
    <source>
        <dbReference type="Pfam" id="PF07282"/>
    </source>
</evidence>
<dbReference type="AlphaFoldDB" id="A0A7C5UTL3"/>
<dbReference type="EMBL" id="DRUB01000129">
    <property type="protein sequence ID" value="HHR96485.1"/>
    <property type="molecule type" value="Genomic_DNA"/>
</dbReference>
<accession>A0A7C5UTL3</accession>
<proteinExistence type="predicted"/>
<gene>
    <name evidence="3" type="ORF">ENL47_06685</name>
</gene>
<sequence>MINHIKDDQLWHRILQASFKDVQKAVEEKVKKHGVLIVYVNPKNTSKICLAHNSKIIYENDNRICICS</sequence>
<feature type="domain" description="Cas12f1-like TNB" evidence="2">
    <location>
        <begin position="19"/>
        <end position="67"/>
    </location>
</feature>
<reference evidence="3" key="1">
    <citation type="journal article" date="2020" name="mSystems">
        <title>Genome- and Community-Level Interaction Insights into Carbon Utilization and Element Cycling Functions of Hydrothermarchaeota in Hydrothermal Sediment.</title>
        <authorList>
            <person name="Zhou Z."/>
            <person name="Liu Y."/>
            <person name="Xu W."/>
            <person name="Pan J."/>
            <person name="Luo Z.H."/>
            <person name="Li M."/>
        </authorList>
    </citation>
    <scope>NUCLEOTIDE SEQUENCE [LARGE SCALE GENOMIC DNA]</scope>
    <source>
        <strain evidence="3">SpSt-1</strain>
    </source>
</reference>
<comment type="caution">
    <text evidence="3">The sequence shown here is derived from an EMBL/GenBank/DDBJ whole genome shotgun (WGS) entry which is preliminary data.</text>
</comment>
<evidence type="ECO:0000313" key="3">
    <source>
        <dbReference type="EMBL" id="HHR96485.1"/>
    </source>
</evidence>
<dbReference type="Pfam" id="PF07282">
    <property type="entry name" value="Cas12f1-like_TNB"/>
    <property type="match status" value="1"/>
</dbReference>
<dbReference type="InterPro" id="IPR010095">
    <property type="entry name" value="Cas12f1-like_TNB"/>
</dbReference>
<name>A0A7C5UTL3_9CREN</name>